<dbReference type="SMART" id="SM00342">
    <property type="entry name" value="HTH_ARAC"/>
    <property type="match status" value="1"/>
</dbReference>
<dbReference type="InterPro" id="IPR053142">
    <property type="entry name" value="PchR_regulatory_protein"/>
</dbReference>
<reference evidence="5 6" key="1">
    <citation type="submission" date="2020-08" db="EMBL/GenBank/DDBJ databases">
        <title>Genome public.</title>
        <authorList>
            <person name="Liu C."/>
            <person name="Sun Q."/>
        </authorList>
    </citation>
    <scope>NUCLEOTIDE SEQUENCE [LARGE SCALE GENOMIC DNA]</scope>
    <source>
        <strain evidence="5 6">BX17</strain>
    </source>
</reference>
<proteinExistence type="predicted"/>
<dbReference type="AlphaFoldDB" id="A0A8I0DR74"/>
<dbReference type="InterPro" id="IPR020449">
    <property type="entry name" value="Tscrpt_reg_AraC-type_HTH"/>
</dbReference>
<organism evidence="5 6">
    <name type="scientific">Blautia segnis</name>
    <dbReference type="NCBI Taxonomy" id="2763030"/>
    <lineage>
        <taxon>Bacteria</taxon>
        <taxon>Bacillati</taxon>
        <taxon>Bacillota</taxon>
        <taxon>Clostridia</taxon>
        <taxon>Lachnospirales</taxon>
        <taxon>Lachnospiraceae</taxon>
        <taxon>Blautia</taxon>
    </lineage>
</organism>
<dbReference type="InterPro" id="IPR018060">
    <property type="entry name" value="HTH_AraC"/>
</dbReference>
<dbReference type="SUPFAM" id="SSF46689">
    <property type="entry name" value="Homeodomain-like"/>
    <property type="match status" value="2"/>
</dbReference>
<dbReference type="GO" id="GO:0043565">
    <property type="term" value="F:sequence-specific DNA binding"/>
    <property type="evidence" value="ECO:0007669"/>
    <property type="project" value="InterPro"/>
</dbReference>
<comment type="caution">
    <text evidence="5">The sequence shown here is derived from an EMBL/GenBank/DDBJ whole genome shotgun (WGS) entry which is preliminary data.</text>
</comment>
<protein>
    <submittedName>
        <fullName evidence="5">Helix-turn-helix transcriptional regulator</fullName>
    </submittedName>
</protein>
<gene>
    <name evidence="5" type="ORF">H8S54_05245</name>
</gene>
<dbReference type="PANTHER" id="PTHR47893">
    <property type="entry name" value="REGULATORY PROTEIN PCHR"/>
    <property type="match status" value="1"/>
</dbReference>
<dbReference type="Proteomes" id="UP000652847">
    <property type="component" value="Unassembled WGS sequence"/>
</dbReference>
<evidence type="ECO:0000313" key="6">
    <source>
        <dbReference type="Proteomes" id="UP000652847"/>
    </source>
</evidence>
<name>A0A8I0DR74_9FIRM</name>
<keyword evidence="3" id="KW-0804">Transcription</keyword>
<accession>A0A8I0DR74</accession>
<keyword evidence="1" id="KW-0805">Transcription regulation</keyword>
<dbReference type="InterPro" id="IPR009057">
    <property type="entry name" value="Homeodomain-like_sf"/>
</dbReference>
<evidence type="ECO:0000256" key="3">
    <source>
        <dbReference type="ARBA" id="ARBA00023163"/>
    </source>
</evidence>
<sequence>MYEKIEENYGLFDSGVVVLEKTQNVTKYQIDCNTPDGTMDCYHLFQGIDLAYTTFYANSCFQRKNSLPHIIEIAYCRSGRYECEYKRGFMTYLGENDLAVSIINSQRNEPIFPTGIYEGVALIINTDIIGDCFHAPVIGLEIDFAGLIQKFCYEQCCVVMKTPPELLHVFEEICDCTYRGNLGYLRLKALEIFFLLSNLSTQDNIETSAYYSGETIAKVKALKSALMEQLDRKISLPELAEQYGLSLTMLKDCFKAVYGKPVHAFRREYKMQVATKLLTTTDMSITELAGEFGYENPNKFSTAFKEVIGVSPRAYRAKNK</sequence>
<keyword evidence="2" id="KW-0238">DNA-binding</keyword>
<dbReference type="EMBL" id="JACOOT010000012">
    <property type="protein sequence ID" value="MBC5650528.1"/>
    <property type="molecule type" value="Genomic_DNA"/>
</dbReference>
<dbReference type="PANTHER" id="PTHR47893:SF1">
    <property type="entry name" value="REGULATORY PROTEIN PCHR"/>
    <property type="match status" value="1"/>
</dbReference>
<dbReference type="RefSeq" id="WP_186582090.1">
    <property type="nucleotide sequence ID" value="NZ_JACOOT010000012.1"/>
</dbReference>
<dbReference type="PRINTS" id="PR00032">
    <property type="entry name" value="HTHARAC"/>
</dbReference>
<feature type="domain" description="HTH araC/xylS-type" evidence="4">
    <location>
        <begin position="220"/>
        <end position="318"/>
    </location>
</feature>
<dbReference type="GO" id="GO:0003700">
    <property type="term" value="F:DNA-binding transcription factor activity"/>
    <property type="evidence" value="ECO:0007669"/>
    <property type="project" value="InterPro"/>
</dbReference>
<evidence type="ECO:0000256" key="1">
    <source>
        <dbReference type="ARBA" id="ARBA00023015"/>
    </source>
</evidence>
<evidence type="ECO:0000313" key="5">
    <source>
        <dbReference type="EMBL" id="MBC5650528.1"/>
    </source>
</evidence>
<keyword evidence="6" id="KW-1185">Reference proteome</keyword>
<dbReference type="Gene3D" id="1.10.10.60">
    <property type="entry name" value="Homeodomain-like"/>
    <property type="match status" value="1"/>
</dbReference>
<dbReference type="PROSITE" id="PS01124">
    <property type="entry name" value="HTH_ARAC_FAMILY_2"/>
    <property type="match status" value="1"/>
</dbReference>
<evidence type="ECO:0000259" key="4">
    <source>
        <dbReference type="PROSITE" id="PS01124"/>
    </source>
</evidence>
<dbReference type="Pfam" id="PF12833">
    <property type="entry name" value="HTH_18"/>
    <property type="match status" value="1"/>
</dbReference>
<evidence type="ECO:0000256" key="2">
    <source>
        <dbReference type="ARBA" id="ARBA00023125"/>
    </source>
</evidence>